<dbReference type="EMBL" id="VSSQ01132666">
    <property type="protein sequence ID" value="MPN59082.1"/>
    <property type="molecule type" value="Genomic_DNA"/>
</dbReference>
<evidence type="ECO:0000256" key="6">
    <source>
        <dbReference type="ARBA" id="ARBA00023002"/>
    </source>
</evidence>
<evidence type="ECO:0000256" key="3">
    <source>
        <dbReference type="ARBA" id="ARBA00022485"/>
    </source>
</evidence>
<dbReference type="GO" id="GO:0046872">
    <property type="term" value="F:metal ion binding"/>
    <property type="evidence" value="ECO:0007669"/>
    <property type="project" value="UniProtKB-KW"/>
</dbReference>
<dbReference type="SUPFAM" id="SSF50692">
    <property type="entry name" value="ADC-like"/>
    <property type="match status" value="1"/>
</dbReference>
<evidence type="ECO:0000313" key="10">
    <source>
        <dbReference type="EMBL" id="MPN59082.1"/>
    </source>
</evidence>
<feature type="domain" description="Molybdopterin dinucleotide-binding" evidence="9">
    <location>
        <begin position="18"/>
        <end position="123"/>
    </location>
</feature>
<gene>
    <name evidence="10" type="primary">narB_2</name>
    <name evidence="10" type="ORF">SDC9_206800</name>
</gene>
<proteinExistence type="predicted"/>
<dbReference type="InterPro" id="IPR050612">
    <property type="entry name" value="Prok_Mopterin_Oxidored"/>
</dbReference>
<dbReference type="GO" id="GO:0043546">
    <property type="term" value="F:molybdopterin cofactor binding"/>
    <property type="evidence" value="ECO:0007669"/>
    <property type="project" value="InterPro"/>
</dbReference>
<dbReference type="GO" id="GO:0051539">
    <property type="term" value="F:4 iron, 4 sulfur cluster binding"/>
    <property type="evidence" value="ECO:0007669"/>
    <property type="project" value="UniProtKB-KW"/>
</dbReference>
<comment type="cofactor">
    <cofactor evidence="1">
        <name>Mo-bis(molybdopterin guanine dinucleotide)</name>
        <dbReference type="ChEBI" id="CHEBI:60539"/>
    </cofactor>
</comment>
<dbReference type="Pfam" id="PF01568">
    <property type="entry name" value="Molydop_binding"/>
    <property type="match status" value="1"/>
</dbReference>
<comment type="cofactor">
    <cofactor evidence="2">
        <name>[4Fe-4S] cluster</name>
        <dbReference type="ChEBI" id="CHEBI:49883"/>
    </cofactor>
</comment>
<dbReference type="PROSITE" id="PS00932">
    <property type="entry name" value="MOLYBDOPTERIN_PROK_3"/>
    <property type="match status" value="1"/>
</dbReference>
<dbReference type="PANTHER" id="PTHR43742:SF2">
    <property type="entry name" value="ASSIMILATORY NITRATE REDUCTASE CATALYTIC SUBUNIT"/>
    <property type="match status" value="1"/>
</dbReference>
<evidence type="ECO:0000256" key="5">
    <source>
        <dbReference type="ARBA" id="ARBA00022723"/>
    </source>
</evidence>
<evidence type="ECO:0000256" key="1">
    <source>
        <dbReference type="ARBA" id="ARBA00001942"/>
    </source>
</evidence>
<evidence type="ECO:0000256" key="7">
    <source>
        <dbReference type="ARBA" id="ARBA00023004"/>
    </source>
</evidence>
<dbReference type="InterPro" id="IPR006655">
    <property type="entry name" value="Mopterin_OxRdtase_prok_CS"/>
</dbReference>
<dbReference type="InterPro" id="IPR041925">
    <property type="entry name" value="CT_Formate-Dh_H"/>
</dbReference>
<keyword evidence="8" id="KW-0411">Iron-sulfur</keyword>
<accession>A0A645J7H1</accession>
<dbReference type="GO" id="GO:0016491">
    <property type="term" value="F:oxidoreductase activity"/>
    <property type="evidence" value="ECO:0007669"/>
    <property type="project" value="UniProtKB-KW"/>
</dbReference>
<dbReference type="FunFam" id="2.40.40.20:FF:000005">
    <property type="entry name" value="Periplasmic nitrate reductase"/>
    <property type="match status" value="1"/>
</dbReference>
<keyword evidence="6 10" id="KW-0560">Oxidoreductase</keyword>
<dbReference type="InterPro" id="IPR009010">
    <property type="entry name" value="Asp_de-COase-like_dom_sf"/>
</dbReference>
<keyword evidence="5" id="KW-0479">Metal-binding</keyword>
<reference evidence="10" key="1">
    <citation type="submission" date="2019-08" db="EMBL/GenBank/DDBJ databases">
        <authorList>
            <person name="Kucharzyk K."/>
            <person name="Murdoch R.W."/>
            <person name="Higgins S."/>
            <person name="Loffler F."/>
        </authorList>
    </citation>
    <scope>NUCLEOTIDE SEQUENCE</scope>
</reference>
<keyword evidence="4" id="KW-0500">Molybdenum</keyword>
<dbReference type="InterPro" id="IPR006657">
    <property type="entry name" value="MoPterin_dinucl-bd_dom"/>
</dbReference>
<dbReference type="PANTHER" id="PTHR43742">
    <property type="entry name" value="TRIMETHYLAMINE-N-OXIDE REDUCTASE"/>
    <property type="match status" value="1"/>
</dbReference>
<dbReference type="EC" id="1.7.99.4" evidence="10"/>
<keyword evidence="7" id="KW-0408">Iron</keyword>
<organism evidence="10">
    <name type="scientific">bioreactor metagenome</name>
    <dbReference type="NCBI Taxonomy" id="1076179"/>
    <lineage>
        <taxon>unclassified sequences</taxon>
        <taxon>metagenomes</taxon>
        <taxon>ecological metagenomes</taxon>
    </lineage>
</organism>
<evidence type="ECO:0000256" key="8">
    <source>
        <dbReference type="ARBA" id="ARBA00023014"/>
    </source>
</evidence>
<comment type="caution">
    <text evidence="10">The sequence shown here is derived from an EMBL/GenBank/DDBJ whole genome shotgun (WGS) entry which is preliminary data.</text>
</comment>
<evidence type="ECO:0000259" key="9">
    <source>
        <dbReference type="Pfam" id="PF01568"/>
    </source>
</evidence>
<protein>
    <submittedName>
        <fullName evidence="10">Nitrate reductase</fullName>
        <ecNumber evidence="10">1.7.99.4</ecNumber>
    </submittedName>
</protein>
<keyword evidence="3" id="KW-0004">4Fe-4S</keyword>
<evidence type="ECO:0000256" key="4">
    <source>
        <dbReference type="ARBA" id="ARBA00022505"/>
    </source>
</evidence>
<dbReference type="Gene3D" id="2.40.40.20">
    <property type="match status" value="1"/>
</dbReference>
<dbReference type="CDD" id="cd02790">
    <property type="entry name" value="MopB_CT_Formate-Dh_H"/>
    <property type="match status" value="1"/>
</dbReference>
<evidence type="ECO:0000256" key="2">
    <source>
        <dbReference type="ARBA" id="ARBA00001966"/>
    </source>
</evidence>
<dbReference type="AlphaFoldDB" id="A0A645J7H1"/>
<name>A0A645J7H1_9ZZZZ</name>
<sequence>MPAEYVESAEMPDNEYPFVFTTGRILYHYHTRTMTGRVEGINKIAPSSYVEINETDANRLGINDGDKVRLTSRRGQIETTAKITEIIDENVLFMPFHFADGAANYLTNSATDPIAKISELKVAAVKIEKAE</sequence>